<evidence type="ECO:0000259" key="1">
    <source>
        <dbReference type="PROSITE" id="PS51819"/>
    </source>
</evidence>
<gene>
    <name evidence="2" type="ORF">KSP9073_02103</name>
</gene>
<dbReference type="InterPro" id="IPR029068">
    <property type="entry name" value="Glyas_Bleomycin-R_OHBP_Dase"/>
</dbReference>
<evidence type="ECO:0000313" key="3">
    <source>
        <dbReference type="Proteomes" id="UP000244934"/>
    </source>
</evidence>
<feature type="domain" description="VOC" evidence="1">
    <location>
        <begin position="1"/>
        <end position="129"/>
    </location>
</feature>
<dbReference type="RefSeq" id="WP_108842909.1">
    <property type="nucleotide sequence ID" value="NZ_ONZI01000003.1"/>
</dbReference>
<dbReference type="EMBL" id="ONZI01000003">
    <property type="protein sequence ID" value="SPJ34071.1"/>
    <property type="molecule type" value="Genomic_DNA"/>
</dbReference>
<organism evidence="2 3">
    <name type="scientific">Kushneria phyllosphaerae</name>
    <dbReference type="NCBI Taxonomy" id="2100822"/>
    <lineage>
        <taxon>Bacteria</taxon>
        <taxon>Pseudomonadati</taxon>
        <taxon>Pseudomonadota</taxon>
        <taxon>Gammaproteobacteria</taxon>
        <taxon>Oceanospirillales</taxon>
        <taxon>Halomonadaceae</taxon>
        <taxon>Kushneria</taxon>
    </lineage>
</organism>
<dbReference type="InterPro" id="IPR037523">
    <property type="entry name" value="VOC_core"/>
</dbReference>
<accession>A0A2R8CME2</accession>
<dbReference type="PANTHER" id="PTHR35006">
    <property type="entry name" value="GLYOXALASE FAMILY PROTEIN (AFU_ORTHOLOGUE AFUA_5G14830)"/>
    <property type="match status" value="1"/>
</dbReference>
<sequence length="142" mass="15967">MFTHIQLGARDLPRLATFYDHVLEPLGLIRLPSERDGGPPDAIWHYPGRHWPLFVIQYPFNGLPATWGNGVQVSFMSPCRESVDEVWRRVMTCGGVSEGPPGVRDCYGPDFYAAYCRDIEGNKLCFVHDSTMVSHHEAGMTS</sequence>
<dbReference type="PROSITE" id="PS51819">
    <property type="entry name" value="VOC"/>
    <property type="match status" value="1"/>
</dbReference>
<name>A0A2R8CME2_9GAMM</name>
<reference evidence="3" key="1">
    <citation type="submission" date="2018-03" db="EMBL/GenBank/DDBJ databases">
        <authorList>
            <person name="Navarro De La Torre S."/>
        </authorList>
    </citation>
    <scope>NUCLEOTIDE SEQUENCE [LARGE SCALE GENOMIC DNA]</scope>
    <source>
        <strain evidence="3">EAod3</strain>
    </source>
</reference>
<dbReference type="Gene3D" id="3.10.180.10">
    <property type="entry name" value="2,3-Dihydroxybiphenyl 1,2-Dioxygenase, domain 1"/>
    <property type="match status" value="1"/>
</dbReference>
<dbReference type="Proteomes" id="UP000244934">
    <property type="component" value="Unassembled WGS sequence"/>
</dbReference>
<keyword evidence="3" id="KW-1185">Reference proteome</keyword>
<dbReference type="OrthoDB" id="9800438at2"/>
<proteinExistence type="predicted"/>
<protein>
    <recommendedName>
        <fullName evidence="1">VOC domain-containing protein</fullName>
    </recommendedName>
</protein>
<dbReference type="CDD" id="cd07262">
    <property type="entry name" value="VOC_like"/>
    <property type="match status" value="1"/>
</dbReference>
<dbReference type="PANTHER" id="PTHR35006:SF1">
    <property type="entry name" value="BLL2941 PROTEIN"/>
    <property type="match status" value="1"/>
</dbReference>
<dbReference type="SUPFAM" id="SSF54593">
    <property type="entry name" value="Glyoxalase/Bleomycin resistance protein/Dihydroxybiphenyl dioxygenase"/>
    <property type="match status" value="1"/>
</dbReference>
<evidence type="ECO:0000313" key="2">
    <source>
        <dbReference type="EMBL" id="SPJ34071.1"/>
    </source>
</evidence>
<dbReference type="AlphaFoldDB" id="A0A2R8CME2"/>